<keyword evidence="3" id="KW-1185">Reference proteome</keyword>
<feature type="chain" id="PRO_5008889066" evidence="1">
    <location>
        <begin position="22"/>
        <end position="76"/>
    </location>
</feature>
<evidence type="ECO:0000313" key="3">
    <source>
        <dbReference type="Proteomes" id="UP000092993"/>
    </source>
</evidence>
<reference evidence="2 3" key="1">
    <citation type="submission" date="2016-03" db="EMBL/GenBank/DDBJ databases">
        <title>Whole genome sequencing of Grifola frondosa 9006-11.</title>
        <authorList>
            <person name="Min B."/>
            <person name="Park H."/>
            <person name="Kim J.-G."/>
            <person name="Cho H."/>
            <person name="Oh Y.-L."/>
            <person name="Kong W.-S."/>
            <person name="Choi I.-G."/>
        </authorList>
    </citation>
    <scope>NUCLEOTIDE SEQUENCE [LARGE SCALE GENOMIC DNA]</scope>
    <source>
        <strain evidence="2 3">9006-11</strain>
    </source>
</reference>
<proteinExistence type="predicted"/>
<feature type="signal peptide" evidence="1">
    <location>
        <begin position="1"/>
        <end position="21"/>
    </location>
</feature>
<dbReference type="EMBL" id="LUGG01000006">
    <property type="protein sequence ID" value="OBZ74196.1"/>
    <property type="molecule type" value="Genomic_DNA"/>
</dbReference>
<evidence type="ECO:0000256" key="1">
    <source>
        <dbReference type="SAM" id="SignalP"/>
    </source>
</evidence>
<dbReference type="Proteomes" id="UP000092993">
    <property type="component" value="Unassembled WGS sequence"/>
</dbReference>
<comment type="caution">
    <text evidence="2">The sequence shown here is derived from an EMBL/GenBank/DDBJ whole genome shotgun (WGS) entry which is preliminary data.</text>
</comment>
<evidence type="ECO:0000313" key="2">
    <source>
        <dbReference type="EMBL" id="OBZ74196.1"/>
    </source>
</evidence>
<dbReference type="AlphaFoldDB" id="A0A1C7MCW7"/>
<sequence length="76" mass="8611">MHLCVLASCAVLLSTLNLLVTVDFDNLGGDKLHSYSYIGDDYPAEWSIKDTQHVISTVEDQETVHYQIDRLDAREQ</sequence>
<accession>A0A1C7MCW7</accession>
<organism evidence="2 3">
    <name type="scientific">Grifola frondosa</name>
    <name type="common">Maitake</name>
    <name type="synonym">Polyporus frondosus</name>
    <dbReference type="NCBI Taxonomy" id="5627"/>
    <lineage>
        <taxon>Eukaryota</taxon>
        <taxon>Fungi</taxon>
        <taxon>Dikarya</taxon>
        <taxon>Basidiomycota</taxon>
        <taxon>Agaricomycotina</taxon>
        <taxon>Agaricomycetes</taxon>
        <taxon>Polyporales</taxon>
        <taxon>Grifolaceae</taxon>
        <taxon>Grifola</taxon>
    </lineage>
</organism>
<protein>
    <submittedName>
        <fullName evidence="2">Uncharacterized protein</fullName>
    </submittedName>
</protein>
<gene>
    <name evidence="2" type="ORF">A0H81_06182</name>
</gene>
<name>A0A1C7MCW7_GRIFR</name>
<keyword evidence="1" id="KW-0732">Signal</keyword>